<feature type="chain" id="PRO_5043472593" evidence="5">
    <location>
        <begin position="24"/>
        <end position="560"/>
    </location>
</feature>
<proteinExistence type="inferred from homology"/>
<evidence type="ECO:0000259" key="6">
    <source>
        <dbReference type="PROSITE" id="PS51760"/>
    </source>
</evidence>
<keyword evidence="5" id="KW-0732">Signal</keyword>
<dbReference type="Gene3D" id="3.20.20.80">
    <property type="entry name" value="Glycosidases"/>
    <property type="match status" value="1"/>
</dbReference>
<keyword evidence="2" id="KW-0378">Hydrolase</keyword>
<comment type="caution">
    <text evidence="7">The sequence shown here is derived from an EMBL/GenBank/DDBJ whole genome shotgun (WGS) entry which is preliminary data.</text>
</comment>
<name>A0AAV3RWY7_LITER</name>
<dbReference type="Proteomes" id="UP001454036">
    <property type="component" value="Unassembled WGS sequence"/>
</dbReference>
<organism evidence="7 8">
    <name type="scientific">Lithospermum erythrorhizon</name>
    <name type="common">Purple gromwell</name>
    <name type="synonym">Lithospermum officinale var. erythrorhizon</name>
    <dbReference type="NCBI Taxonomy" id="34254"/>
    <lineage>
        <taxon>Eukaryota</taxon>
        <taxon>Viridiplantae</taxon>
        <taxon>Streptophyta</taxon>
        <taxon>Embryophyta</taxon>
        <taxon>Tracheophyta</taxon>
        <taxon>Spermatophyta</taxon>
        <taxon>Magnoliopsida</taxon>
        <taxon>eudicotyledons</taxon>
        <taxon>Gunneridae</taxon>
        <taxon>Pentapetalae</taxon>
        <taxon>asterids</taxon>
        <taxon>lamiids</taxon>
        <taxon>Boraginales</taxon>
        <taxon>Boraginaceae</taxon>
        <taxon>Boraginoideae</taxon>
        <taxon>Lithospermeae</taxon>
        <taxon>Lithospermum</taxon>
    </lineage>
</organism>
<gene>
    <name evidence="7" type="ORF">LIER_33207</name>
</gene>
<dbReference type="SMART" id="SM00633">
    <property type="entry name" value="Glyco_10"/>
    <property type="match status" value="1"/>
</dbReference>
<feature type="domain" description="GH10" evidence="6">
    <location>
        <begin position="206"/>
        <end position="502"/>
    </location>
</feature>
<evidence type="ECO:0000313" key="7">
    <source>
        <dbReference type="EMBL" id="GAA0185919.1"/>
    </source>
</evidence>
<comment type="similarity">
    <text evidence="1">Belongs to the glycosyl hydrolase 10 (cellulase F) family.</text>
</comment>
<sequence>MKGLKHIIPILLLLLIFISTHLSYPSFASYDGPLYDSSAYSECRGHPERALYNGGILRNQTPHFENVIDDHGRLSYSPVFLLNNLTRSTFYCFSIWVKLEVESSAVVIRARLITENSTTTCVGNVIARHGCWSFLKGGFLSNLPSNSSRLYFQRNEGNETKIAIDGASLQQFTQEQWAINQDVNINKRRKRAVTLHVSDQYGDSLRGASIKVEQISKDFLFGSAIADTIIGNSPYQKWFTKRFNAAVFENELKWYATEPKPRQLNYTKADKMLQFVQSNQISTRGHNIFWEDPKYTPSWVRNLTYPELKLAVKSRIQSLLQRYKDDFIHWDVNNEMLHFNFYEEKLGSNASLEFFMVAHEIDPLATLFMNEFNVVETCNDVNSSVDGYILRMKELRKSGVWMDGVGLEGHFTVPNLPLMRATIDKLATLDIPIWLTEVDIRNTLSMQAQALYLEQVLREGFAHPAVNGIMLWSAMHVEGCYQMCLTDNEFRNLPTGDVVDKLLEEWQTGLVEGLTNERGSYSFYGFLGEYRITTRYGGRSINSTFSLSPSDETRHVNIQI</sequence>
<keyword evidence="3" id="KW-0119">Carbohydrate metabolism</keyword>
<dbReference type="PRINTS" id="PR00134">
    <property type="entry name" value="GLHYDRLASE10"/>
</dbReference>
<dbReference type="GO" id="GO:0008237">
    <property type="term" value="F:metallopeptidase activity"/>
    <property type="evidence" value="ECO:0007669"/>
    <property type="project" value="UniProtKB-KW"/>
</dbReference>
<evidence type="ECO:0000256" key="4">
    <source>
        <dbReference type="ARBA" id="ARBA00023326"/>
    </source>
</evidence>
<dbReference type="GO" id="GO:0000272">
    <property type="term" value="P:polysaccharide catabolic process"/>
    <property type="evidence" value="ECO:0007669"/>
    <property type="project" value="UniProtKB-KW"/>
</dbReference>
<evidence type="ECO:0000256" key="2">
    <source>
        <dbReference type="ARBA" id="ARBA00022801"/>
    </source>
</evidence>
<protein>
    <submittedName>
        <fullName evidence="7">Metalloprotease</fullName>
    </submittedName>
</protein>
<keyword evidence="4" id="KW-0624">Polysaccharide degradation</keyword>
<dbReference type="PROSITE" id="PS51760">
    <property type="entry name" value="GH10_2"/>
    <property type="match status" value="1"/>
</dbReference>
<dbReference type="Gene3D" id="2.60.120.260">
    <property type="entry name" value="Galactose-binding domain-like"/>
    <property type="match status" value="1"/>
</dbReference>
<dbReference type="Pfam" id="PF00331">
    <property type="entry name" value="Glyco_hydro_10"/>
    <property type="match status" value="1"/>
</dbReference>
<keyword evidence="8" id="KW-1185">Reference proteome</keyword>
<dbReference type="PANTHER" id="PTHR31490">
    <property type="entry name" value="GLYCOSYL HYDROLASE"/>
    <property type="match status" value="1"/>
</dbReference>
<feature type="signal peptide" evidence="5">
    <location>
        <begin position="1"/>
        <end position="23"/>
    </location>
</feature>
<dbReference type="InterPro" id="IPR001000">
    <property type="entry name" value="GH10_dom"/>
</dbReference>
<evidence type="ECO:0000256" key="1">
    <source>
        <dbReference type="ARBA" id="ARBA00007495"/>
    </source>
</evidence>
<dbReference type="EMBL" id="BAABME010013203">
    <property type="protein sequence ID" value="GAA0185919.1"/>
    <property type="molecule type" value="Genomic_DNA"/>
</dbReference>
<dbReference type="PANTHER" id="PTHR31490:SF83">
    <property type="entry name" value="EXOGLUCANASE_XYLANASE-LIKE ISOFORM X1"/>
    <property type="match status" value="1"/>
</dbReference>
<dbReference type="AlphaFoldDB" id="A0AAV3RWY7"/>
<dbReference type="InterPro" id="IPR044846">
    <property type="entry name" value="GH10"/>
</dbReference>
<dbReference type="SUPFAM" id="SSF51445">
    <property type="entry name" value="(Trans)glycosidases"/>
    <property type="match status" value="1"/>
</dbReference>
<keyword evidence="7" id="KW-0645">Protease</keyword>
<reference evidence="7 8" key="1">
    <citation type="submission" date="2024-01" db="EMBL/GenBank/DDBJ databases">
        <title>The complete chloroplast genome sequence of Lithospermum erythrorhizon: insights into the phylogenetic relationship among Boraginaceae species and the maternal lineages of purple gromwells.</title>
        <authorList>
            <person name="Okada T."/>
            <person name="Watanabe K."/>
        </authorList>
    </citation>
    <scope>NUCLEOTIDE SEQUENCE [LARGE SCALE GENOMIC DNA]</scope>
</reference>
<keyword evidence="7" id="KW-0482">Metalloprotease</keyword>
<accession>A0AAV3RWY7</accession>
<evidence type="ECO:0000256" key="5">
    <source>
        <dbReference type="SAM" id="SignalP"/>
    </source>
</evidence>
<evidence type="ECO:0000256" key="3">
    <source>
        <dbReference type="ARBA" id="ARBA00023277"/>
    </source>
</evidence>
<dbReference type="GO" id="GO:0031176">
    <property type="term" value="F:endo-1,4-beta-xylanase activity"/>
    <property type="evidence" value="ECO:0007669"/>
    <property type="project" value="UniProtKB-ARBA"/>
</dbReference>
<dbReference type="InterPro" id="IPR017853">
    <property type="entry name" value="GH"/>
</dbReference>
<evidence type="ECO:0000313" key="8">
    <source>
        <dbReference type="Proteomes" id="UP001454036"/>
    </source>
</evidence>